<dbReference type="EMBL" id="JACKWZ010000334">
    <property type="protein sequence ID" value="KAF9409142.1"/>
    <property type="molecule type" value="Genomic_DNA"/>
</dbReference>
<dbReference type="AlphaFoldDB" id="A0A835KYW4"/>
<proteinExistence type="predicted"/>
<evidence type="ECO:0000313" key="1">
    <source>
        <dbReference type="EMBL" id="KAF9409142.1"/>
    </source>
</evidence>
<keyword evidence="2" id="KW-1185">Reference proteome</keyword>
<accession>A0A835KYW4</accession>
<gene>
    <name evidence="1" type="ORF">HW555_011406</name>
</gene>
<dbReference type="Proteomes" id="UP000648187">
    <property type="component" value="Unassembled WGS sequence"/>
</dbReference>
<name>A0A835KYW4_SPOEX</name>
<protein>
    <submittedName>
        <fullName evidence="1">Uncharacterized protein</fullName>
    </submittedName>
</protein>
<evidence type="ECO:0000313" key="2">
    <source>
        <dbReference type="Proteomes" id="UP000648187"/>
    </source>
</evidence>
<reference evidence="1" key="1">
    <citation type="submission" date="2020-08" db="EMBL/GenBank/DDBJ databases">
        <title>Spodoptera exigua strain:BAW_Kor-Di-RS1 Genome sequencing and assembly.</title>
        <authorList>
            <person name="Kim J."/>
            <person name="Nam H.Y."/>
            <person name="Kwon M."/>
            <person name="Choi J.H."/>
            <person name="Cho S.R."/>
            <person name="Kim G.-H."/>
        </authorList>
    </citation>
    <scope>NUCLEOTIDE SEQUENCE</scope>
    <source>
        <strain evidence="1">BAW_Kor-Di-RS1</strain>
        <tissue evidence="1">Whole-body</tissue>
    </source>
</reference>
<organism evidence="1 2">
    <name type="scientific">Spodoptera exigua</name>
    <name type="common">Beet armyworm</name>
    <name type="synonym">Noctua fulgens</name>
    <dbReference type="NCBI Taxonomy" id="7107"/>
    <lineage>
        <taxon>Eukaryota</taxon>
        <taxon>Metazoa</taxon>
        <taxon>Ecdysozoa</taxon>
        <taxon>Arthropoda</taxon>
        <taxon>Hexapoda</taxon>
        <taxon>Insecta</taxon>
        <taxon>Pterygota</taxon>
        <taxon>Neoptera</taxon>
        <taxon>Endopterygota</taxon>
        <taxon>Lepidoptera</taxon>
        <taxon>Glossata</taxon>
        <taxon>Ditrysia</taxon>
        <taxon>Noctuoidea</taxon>
        <taxon>Noctuidae</taxon>
        <taxon>Amphipyrinae</taxon>
        <taxon>Spodoptera</taxon>
    </lineage>
</organism>
<sequence length="136" mass="15747">MDSYPKYYIEKQKSPSYVEMYTKTNRDIVLVCNKAKQTTYISENAIKDNRNEAEELELTGSPLKLDLSLHTVLDDTMMTDEPQLWSKEEGTHSPISLDIARQIANLYNKNRDQVTTEDAVPLWILTNPEEDLTNLY</sequence>
<comment type="caution">
    <text evidence="1">The sequence shown here is derived from an EMBL/GenBank/DDBJ whole genome shotgun (WGS) entry which is preliminary data.</text>
</comment>